<organism evidence="2 3">
    <name type="scientific">Providencia stuartii</name>
    <dbReference type="NCBI Taxonomy" id="588"/>
    <lineage>
        <taxon>Bacteria</taxon>
        <taxon>Pseudomonadati</taxon>
        <taxon>Pseudomonadota</taxon>
        <taxon>Gammaproteobacteria</taxon>
        <taxon>Enterobacterales</taxon>
        <taxon>Morganellaceae</taxon>
        <taxon>Providencia</taxon>
    </lineage>
</organism>
<dbReference type="CDD" id="cd09030">
    <property type="entry name" value="DUF1425"/>
    <property type="match status" value="1"/>
</dbReference>
<gene>
    <name evidence="2" type="ORF">A3Q29_17150</name>
    <name evidence="1" type="ORF">RG298_000506</name>
</gene>
<name>A0A1S1HRP2_PROST</name>
<dbReference type="RefSeq" id="WP_070927124.1">
    <property type="nucleotide sequence ID" value="NZ_CANMXG010000001.1"/>
</dbReference>
<dbReference type="AlphaFoldDB" id="A0A1S1HRP2"/>
<dbReference type="EMBL" id="LVIE01000113">
    <property type="protein sequence ID" value="OHT24512.1"/>
    <property type="molecule type" value="Genomic_DNA"/>
</dbReference>
<evidence type="ECO:0000313" key="2">
    <source>
        <dbReference type="EMBL" id="OHT24512.1"/>
    </source>
</evidence>
<dbReference type="InterPro" id="IPR010824">
    <property type="entry name" value="DUF1425"/>
</dbReference>
<dbReference type="Proteomes" id="UP000179588">
    <property type="component" value="Unassembled WGS sequence"/>
</dbReference>
<evidence type="ECO:0000313" key="3">
    <source>
        <dbReference type="Proteomes" id="UP000179588"/>
    </source>
</evidence>
<sequence>MKRPWAVVTRCLVLSTILLSLSGCIWGKRDGLVFNEQQSVIMEPSVLAHGVIVEQPVVTIDNYATVARINMSNSQPKAVTVMYRLYWYDDKGLKVVTSHDLQQLIPANSSVSVNAQSTSPLARNVRIYVFLPQVSGEK</sequence>
<keyword evidence="3" id="KW-1185">Reference proteome</keyword>
<protein>
    <submittedName>
        <fullName evidence="1">YcfL family protein</fullName>
    </submittedName>
</protein>
<dbReference type="PROSITE" id="PS51257">
    <property type="entry name" value="PROKAR_LIPOPROTEIN"/>
    <property type="match status" value="1"/>
</dbReference>
<accession>A0A1S1HRP2</accession>
<dbReference type="InterPro" id="IPR038483">
    <property type="entry name" value="YcfL-like_sf"/>
</dbReference>
<proteinExistence type="predicted"/>
<reference evidence="2 3" key="1">
    <citation type="submission" date="2016-03" db="EMBL/GenBank/DDBJ databases">
        <title>Genome sequence of Providencia stuartii strain, isolated from the salivary glands of larval Lucilia sericata.</title>
        <authorList>
            <person name="Yuan Y."/>
            <person name="Zhang Y."/>
            <person name="Fu S."/>
            <person name="Crippen T.L."/>
            <person name="Visi D."/>
            <person name="Benbow M.E."/>
            <person name="Allen M."/>
            <person name="Tomberlin J.K."/>
            <person name="Sze S.-H."/>
            <person name="Tarone A.M."/>
        </authorList>
    </citation>
    <scope>NUCLEOTIDE SEQUENCE [LARGE SCALE GENOMIC DNA]</scope>
    <source>
        <strain evidence="2 3">Crippen</strain>
    </source>
</reference>
<evidence type="ECO:0000313" key="1">
    <source>
        <dbReference type="EMBL" id="EMJ5132837.1"/>
    </source>
</evidence>
<reference evidence="1" key="2">
    <citation type="submission" date="2024-02" db="EMBL/GenBank/DDBJ databases">
        <authorList>
            <consortium name="Clinical and Environmental Microbiology Branch: Whole genome sequencing antimicrobial resistance pathogens in the healthcare setting"/>
        </authorList>
    </citation>
    <scope>NUCLEOTIDE SEQUENCE</scope>
    <source>
        <strain evidence="1">2021GO-0154</strain>
    </source>
</reference>
<comment type="caution">
    <text evidence="2">The sequence shown here is derived from an EMBL/GenBank/DDBJ whole genome shotgun (WGS) entry which is preliminary data.</text>
</comment>
<dbReference type="Pfam" id="PF07233">
    <property type="entry name" value="DUF1425"/>
    <property type="match status" value="1"/>
</dbReference>
<dbReference type="OrthoDB" id="5616034at2"/>
<dbReference type="Gene3D" id="2.60.40.3230">
    <property type="match status" value="1"/>
</dbReference>
<dbReference type="EMBL" id="ABMABF030000001">
    <property type="protein sequence ID" value="EMJ5132837.1"/>
    <property type="molecule type" value="Genomic_DNA"/>
</dbReference>